<dbReference type="Proteomes" id="UP000579153">
    <property type="component" value="Unassembled WGS sequence"/>
</dbReference>
<dbReference type="InterPro" id="IPR027417">
    <property type="entry name" value="P-loop_NTPase"/>
</dbReference>
<gene>
    <name evidence="4" type="ORF">HD596_000436</name>
</gene>
<organism evidence="4 5">
    <name type="scientific">Nonomuraea jabiensis</name>
    <dbReference type="NCBI Taxonomy" id="882448"/>
    <lineage>
        <taxon>Bacteria</taxon>
        <taxon>Bacillati</taxon>
        <taxon>Actinomycetota</taxon>
        <taxon>Actinomycetes</taxon>
        <taxon>Streptosporangiales</taxon>
        <taxon>Streptosporangiaceae</taxon>
        <taxon>Nonomuraea</taxon>
    </lineage>
</organism>
<feature type="compositionally biased region" description="Basic and acidic residues" evidence="2">
    <location>
        <begin position="765"/>
        <end position="779"/>
    </location>
</feature>
<feature type="domain" description="ATPase dynein-related AAA" evidence="3">
    <location>
        <begin position="467"/>
        <end position="566"/>
    </location>
</feature>
<evidence type="ECO:0000313" key="5">
    <source>
        <dbReference type="Proteomes" id="UP000579153"/>
    </source>
</evidence>
<proteinExistence type="predicted"/>
<dbReference type="InterPro" id="IPR011704">
    <property type="entry name" value="ATPase_dyneun-rel_AAA"/>
</dbReference>
<feature type="coiled-coil region" evidence="1">
    <location>
        <begin position="316"/>
        <end position="350"/>
    </location>
</feature>
<dbReference type="EMBL" id="JACHMB010000001">
    <property type="protein sequence ID" value="MBB5773680.1"/>
    <property type="molecule type" value="Genomic_DNA"/>
</dbReference>
<comment type="caution">
    <text evidence="4">The sequence shown here is derived from an EMBL/GenBank/DDBJ whole genome shotgun (WGS) entry which is preliminary data.</text>
</comment>
<dbReference type="SUPFAM" id="SSF52540">
    <property type="entry name" value="P-loop containing nucleoside triphosphate hydrolases"/>
    <property type="match status" value="1"/>
</dbReference>
<keyword evidence="1" id="KW-0175">Coiled coil</keyword>
<feature type="compositionally biased region" description="Basic and acidic residues" evidence="2">
    <location>
        <begin position="90"/>
        <end position="111"/>
    </location>
</feature>
<feature type="region of interest" description="Disordered" evidence="2">
    <location>
        <begin position="89"/>
        <end position="121"/>
    </location>
</feature>
<evidence type="ECO:0000313" key="4">
    <source>
        <dbReference type="EMBL" id="MBB5773680.1"/>
    </source>
</evidence>
<keyword evidence="5" id="KW-1185">Reference proteome</keyword>
<dbReference type="RefSeq" id="WP_185067629.1">
    <property type="nucleotide sequence ID" value="NZ_JACHMB010000001.1"/>
</dbReference>
<dbReference type="Pfam" id="PF07728">
    <property type="entry name" value="AAA_5"/>
    <property type="match status" value="1"/>
</dbReference>
<evidence type="ECO:0000259" key="3">
    <source>
        <dbReference type="Pfam" id="PF07728"/>
    </source>
</evidence>
<evidence type="ECO:0000256" key="1">
    <source>
        <dbReference type="SAM" id="Coils"/>
    </source>
</evidence>
<dbReference type="AlphaFoldDB" id="A0A7W9L7Q2"/>
<accession>A0A7W9L7Q2</accession>
<dbReference type="GO" id="GO:0016887">
    <property type="term" value="F:ATP hydrolysis activity"/>
    <property type="evidence" value="ECO:0007669"/>
    <property type="project" value="InterPro"/>
</dbReference>
<evidence type="ECO:0000256" key="2">
    <source>
        <dbReference type="SAM" id="MobiDB-lite"/>
    </source>
</evidence>
<dbReference type="Gene3D" id="3.40.50.300">
    <property type="entry name" value="P-loop containing nucleotide triphosphate hydrolases"/>
    <property type="match status" value="1"/>
</dbReference>
<protein>
    <recommendedName>
        <fullName evidence="3">ATPase dynein-related AAA domain-containing protein</fullName>
    </recommendedName>
</protein>
<feature type="region of interest" description="Disordered" evidence="2">
    <location>
        <begin position="1"/>
        <end position="22"/>
    </location>
</feature>
<dbReference type="GO" id="GO:0005524">
    <property type="term" value="F:ATP binding"/>
    <property type="evidence" value="ECO:0007669"/>
    <property type="project" value="InterPro"/>
</dbReference>
<name>A0A7W9L7Q2_9ACTN</name>
<sequence length="779" mass="87917">MSKRSRRSGSTRENNGTSVARKTEALKTLLERARQADPAEVEAVMTAEGVPAADMTAMTIEPADVTRLGEVLDALDMQRLAYQKCATAASERERQAEETRKSLEEERRSLAGERQNLADQQTKIQKTSLALAAREEQLRALEQDAEEGFVAAAANAHQALTTELTRRRDDFDRRLQEEADALRDDHRRRLARLDEDRVEFQAARDTLKAEQAELRAALAEARRTQIASERRDAAIEAEVAARAAAEIAAVQVELHTTTMRADAAEQLVDELSARLRRLESDWERYGIEDPSHILDQLNAVKEANRDLRDKLATRLDDDTLDRLRRLEQQNRELNAERERLGYELEELRGQALANRISNLQVKQLADAEQHFAILERGYQTRIGELRASVEELYRDRPDPTSPLFPNCVAMDDDDELNEEGVLVDEAPDLAELALALQAKMFTGSDRAYRLNDVCAALGGMHMSRLHLLEGISGIGKTSLPKALARALGTDCVVIEVQAGWRDRHDLIGHYNTFEKRFDESEFLQAIYRAQTPRFRHRPYFIVLDEMNLSRPEQYFSVFLSKLENNDGKPIQLAPTGLGRQPNWMVGGKAIHLPDNIWFVGTANQDESTLEFADKTYNRSFVLELPAVRPWVPRSAAHAAQPYSVTALDQAFRGARKTHAEAGTKAREFVKSLRNDLYEFGRVQLGSRVEKQLERYVPVVVAAGAGQQQDDSGQDGLAFAIDQFLSSKVLRQLRTRFEVTVEHVKKIEASLLNEWDNGGMSGMPERSMRTLEDARRRLDG</sequence>
<feature type="compositionally biased region" description="Polar residues" evidence="2">
    <location>
        <begin position="11"/>
        <end position="20"/>
    </location>
</feature>
<reference evidence="4 5" key="1">
    <citation type="submission" date="2020-08" db="EMBL/GenBank/DDBJ databases">
        <title>Sequencing the genomes of 1000 actinobacteria strains.</title>
        <authorList>
            <person name="Klenk H.-P."/>
        </authorList>
    </citation>
    <scope>NUCLEOTIDE SEQUENCE [LARGE SCALE GENOMIC DNA]</scope>
    <source>
        <strain evidence="4 5">DSM 45507</strain>
    </source>
</reference>
<feature type="coiled-coil region" evidence="1">
    <location>
        <begin position="176"/>
        <end position="229"/>
    </location>
</feature>
<feature type="region of interest" description="Disordered" evidence="2">
    <location>
        <begin position="755"/>
        <end position="779"/>
    </location>
</feature>